<dbReference type="PANTHER" id="PTHR47504:SF5">
    <property type="entry name" value="RIGHT ORIGIN-BINDING PROTEIN"/>
    <property type="match status" value="1"/>
</dbReference>
<gene>
    <name evidence="5" type="ORF">OCV99_00830</name>
</gene>
<evidence type="ECO:0000313" key="5">
    <source>
        <dbReference type="EMBL" id="MCU6685110.1"/>
    </source>
</evidence>
<dbReference type="PANTHER" id="PTHR47504">
    <property type="entry name" value="RIGHT ORIGIN-BINDING PROTEIN"/>
    <property type="match status" value="1"/>
</dbReference>
<keyword evidence="1" id="KW-0805">Transcription regulation</keyword>
<keyword evidence="6" id="KW-1185">Reference proteome</keyword>
<evidence type="ECO:0000256" key="2">
    <source>
        <dbReference type="ARBA" id="ARBA00023125"/>
    </source>
</evidence>
<dbReference type="Pfam" id="PF12833">
    <property type="entry name" value="HTH_18"/>
    <property type="match status" value="1"/>
</dbReference>
<name>A0ABT2RID4_9FIRM</name>
<organism evidence="5 6">
    <name type="scientific">Dorea acetigenes</name>
    <dbReference type="NCBI Taxonomy" id="2981787"/>
    <lineage>
        <taxon>Bacteria</taxon>
        <taxon>Bacillati</taxon>
        <taxon>Bacillota</taxon>
        <taxon>Clostridia</taxon>
        <taxon>Lachnospirales</taxon>
        <taxon>Lachnospiraceae</taxon>
        <taxon>Dorea</taxon>
    </lineage>
</organism>
<dbReference type="Gene3D" id="1.10.10.60">
    <property type="entry name" value="Homeodomain-like"/>
    <property type="match status" value="1"/>
</dbReference>
<dbReference type="SUPFAM" id="SSF46689">
    <property type="entry name" value="Homeodomain-like"/>
    <property type="match status" value="1"/>
</dbReference>
<dbReference type="Proteomes" id="UP001652431">
    <property type="component" value="Unassembled WGS sequence"/>
</dbReference>
<evidence type="ECO:0000256" key="3">
    <source>
        <dbReference type="ARBA" id="ARBA00023163"/>
    </source>
</evidence>
<dbReference type="GeneID" id="96230589"/>
<dbReference type="InterPro" id="IPR050959">
    <property type="entry name" value="MarA-like"/>
</dbReference>
<keyword evidence="3" id="KW-0804">Transcription</keyword>
<proteinExistence type="predicted"/>
<dbReference type="InterPro" id="IPR018060">
    <property type="entry name" value="HTH_AraC"/>
</dbReference>
<dbReference type="InterPro" id="IPR020449">
    <property type="entry name" value="Tscrpt_reg_AraC-type_HTH"/>
</dbReference>
<evidence type="ECO:0000313" key="6">
    <source>
        <dbReference type="Proteomes" id="UP001652431"/>
    </source>
</evidence>
<protein>
    <submittedName>
        <fullName evidence="5">Helix-turn-helix domain-containing protein</fullName>
    </submittedName>
</protein>
<dbReference type="InterPro" id="IPR009057">
    <property type="entry name" value="Homeodomain-like_sf"/>
</dbReference>
<dbReference type="RefSeq" id="WP_081019425.1">
    <property type="nucleotide sequence ID" value="NZ_JAOQJU010000001.1"/>
</dbReference>
<sequence length="54" mass="6810">MLHHYYSNLLENTDKRIMDIYLEFGFESQRTFNQAFQQKYGRTPSKYRKIWWDN</sequence>
<dbReference type="PRINTS" id="PR00032">
    <property type="entry name" value="HTHARAC"/>
</dbReference>
<accession>A0ABT2RID4</accession>
<comment type="caution">
    <text evidence="5">The sequence shown here is derived from an EMBL/GenBank/DDBJ whole genome shotgun (WGS) entry which is preliminary data.</text>
</comment>
<feature type="domain" description="HTH araC/xylS-type" evidence="4">
    <location>
        <begin position="9"/>
        <end position="50"/>
    </location>
</feature>
<dbReference type="PROSITE" id="PS01124">
    <property type="entry name" value="HTH_ARAC_FAMILY_2"/>
    <property type="match status" value="1"/>
</dbReference>
<dbReference type="EMBL" id="JAOQJU010000001">
    <property type="protein sequence ID" value="MCU6685110.1"/>
    <property type="molecule type" value="Genomic_DNA"/>
</dbReference>
<evidence type="ECO:0000256" key="1">
    <source>
        <dbReference type="ARBA" id="ARBA00023015"/>
    </source>
</evidence>
<keyword evidence="2" id="KW-0238">DNA-binding</keyword>
<reference evidence="5 6" key="1">
    <citation type="journal article" date="2021" name="ISME Commun">
        <title>Automated analysis of genomic sequences facilitates high-throughput and comprehensive description of bacteria.</title>
        <authorList>
            <person name="Hitch T.C.A."/>
        </authorList>
    </citation>
    <scope>NUCLEOTIDE SEQUENCE [LARGE SCALE GENOMIC DNA]</scope>
    <source>
        <strain evidence="5 6">Sanger_03</strain>
    </source>
</reference>
<evidence type="ECO:0000259" key="4">
    <source>
        <dbReference type="PROSITE" id="PS01124"/>
    </source>
</evidence>